<evidence type="ECO:0000256" key="1">
    <source>
        <dbReference type="SAM" id="MobiDB-lite"/>
    </source>
</evidence>
<sequence>MQKDGYDSQPDKEDETKTRFKDRMKNFPRTSILSGRGSLGKSSKAKQSHQTEDSVSPSSSSDEDESEKKRKQRQVNIKKKIASLFKKNLKVSKEQNDSHPQRPSDLPSGKKRGQGKSVVVSSSFRRKSHKTSKTDVALFNIFLRIINRIILYLL</sequence>
<dbReference type="EMBL" id="JAHRIP010040884">
    <property type="protein sequence ID" value="MEQ2296887.1"/>
    <property type="molecule type" value="Genomic_DNA"/>
</dbReference>
<protein>
    <submittedName>
        <fullName evidence="2">Uncharacterized protein</fullName>
    </submittedName>
</protein>
<feature type="non-terminal residue" evidence="2">
    <location>
        <position position="1"/>
    </location>
</feature>
<feature type="compositionally biased region" description="Low complexity" evidence="1">
    <location>
        <begin position="31"/>
        <end position="42"/>
    </location>
</feature>
<feature type="compositionally biased region" description="Basic residues" evidence="1">
    <location>
        <begin position="69"/>
        <end position="81"/>
    </location>
</feature>
<evidence type="ECO:0000313" key="3">
    <source>
        <dbReference type="Proteomes" id="UP001469553"/>
    </source>
</evidence>
<feature type="compositionally biased region" description="Basic and acidic residues" evidence="1">
    <location>
        <begin position="91"/>
        <end position="102"/>
    </location>
</feature>
<name>A0ABV0YT78_9TELE</name>
<reference evidence="2 3" key="1">
    <citation type="submission" date="2021-06" db="EMBL/GenBank/DDBJ databases">
        <authorList>
            <person name="Palmer J.M."/>
        </authorList>
    </citation>
    <scope>NUCLEOTIDE SEQUENCE [LARGE SCALE GENOMIC DNA]</scope>
    <source>
        <strain evidence="2 3">AS_MEX2019</strain>
        <tissue evidence="2">Muscle</tissue>
    </source>
</reference>
<feature type="region of interest" description="Disordered" evidence="1">
    <location>
        <begin position="1"/>
        <end position="128"/>
    </location>
</feature>
<proteinExistence type="predicted"/>
<feature type="compositionally biased region" description="Basic and acidic residues" evidence="1">
    <location>
        <begin position="1"/>
        <end position="25"/>
    </location>
</feature>
<accession>A0ABV0YT78</accession>
<comment type="caution">
    <text evidence="2">The sequence shown here is derived from an EMBL/GenBank/DDBJ whole genome shotgun (WGS) entry which is preliminary data.</text>
</comment>
<organism evidence="2 3">
    <name type="scientific">Ameca splendens</name>
    <dbReference type="NCBI Taxonomy" id="208324"/>
    <lineage>
        <taxon>Eukaryota</taxon>
        <taxon>Metazoa</taxon>
        <taxon>Chordata</taxon>
        <taxon>Craniata</taxon>
        <taxon>Vertebrata</taxon>
        <taxon>Euteleostomi</taxon>
        <taxon>Actinopterygii</taxon>
        <taxon>Neopterygii</taxon>
        <taxon>Teleostei</taxon>
        <taxon>Neoteleostei</taxon>
        <taxon>Acanthomorphata</taxon>
        <taxon>Ovalentaria</taxon>
        <taxon>Atherinomorphae</taxon>
        <taxon>Cyprinodontiformes</taxon>
        <taxon>Goodeidae</taxon>
        <taxon>Ameca</taxon>
    </lineage>
</organism>
<gene>
    <name evidence="2" type="ORF">AMECASPLE_029000</name>
</gene>
<dbReference type="Proteomes" id="UP001469553">
    <property type="component" value="Unassembled WGS sequence"/>
</dbReference>
<keyword evidence="3" id="KW-1185">Reference proteome</keyword>
<evidence type="ECO:0000313" key="2">
    <source>
        <dbReference type="EMBL" id="MEQ2296887.1"/>
    </source>
</evidence>